<reference evidence="2" key="1">
    <citation type="submission" date="2023-03" db="EMBL/GenBank/DDBJ databases">
        <authorList>
            <person name="Steffen K."/>
            <person name="Cardenas P."/>
        </authorList>
    </citation>
    <scope>NUCLEOTIDE SEQUENCE</scope>
</reference>
<keyword evidence="1" id="KW-1133">Transmembrane helix</keyword>
<protein>
    <submittedName>
        <fullName evidence="2">Uncharacterized protein</fullName>
    </submittedName>
</protein>
<dbReference type="AlphaFoldDB" id="A0AA35QUJ2"/>
<keyword evidence="1" id="KW-0812">Transmembrane</keyword>
<gene>
    <name evidence="2" type="ORF">GBAR_LOCUS969</name>
</gene>
<comment type="caution">
    <text evidence="2">The sequence shown here is derived from an EMBL/GenBank/DDBJ whole genome shotgun (WGS) entry which is preliminary data.</text>
</comment>
<dbReference type="Proteomes" id="UP001174909">
    <property type="component" value="Unassembled WGS sequence"/>
</dbReference>
<dbReference type="EMBL" id="CASHTH010000143">
    <property type="protein sequence ID" value="CAI7992363.1"/>
    <property type="molecule type" value="Genomic_DNA"/>
</dbReference>
<organism evidence="2 3">
    <name type="scientific">Geodia barretti</name>
    <name type="common">Barrett's horny sponge</name>
    <dbReference type="NCBI Taxonomy" id="519541"/>
    <lineage>
        <taxon>Eukaryota</taxon>
        <taxon>Metazoa</taxon>
        <taxon>Porifera</taxon>
        <taxon>Demospongiae</taxon>
        <taxon>Heteroscleromorpha</taxon>
        <taxon>Tetractinellida</taxon>
        <taxon>Astrophorina</taxon>
        <taxon>Geodiidae</taxon>
        <taxon>Geodia</taxon>
    </lineage>
</organism>
<sequence length="54" mass="6200">MLVLPSFSFIMSLRQLFYVSGVCPSMEMFSHDLHWAMIPILQTGITICTTFIIM</sequence>
<evidence type="ECO:0000256" key="1">
    <source>
        <dbReference type="SAM" id="Phobius"/>
    </source>
</evidence>
<keyword evidence="3" id="KW-1185">Reference proteome</keyword>
<keyword evidence="1" id="KW-0472">Membrane</keyword>
<feature type="transmembrane region" description="Helical" evidence="1">
    <location>
        <begin position="37"/>
        <end position="53"/>
    </location>
</feature>
<accession>A0AA35QUJ2</accession>
<name>A0AA35QUJ2_GEOBA</name>
<evidence type="ECO:0000313" key="2">
    <source>
        <dbReference type="EMBL" id="CAI7992363.1"/>
    </source>
</evidence>
<evidence type="ECO:0000313" key="3">
    <source>
        <dbReference type="Proteomes" id="UP001174909"/>
    </source>
</evidence>
<proteinExistence type="predicted"/>